<reference evidence="1 2" key="1">
    <citation type="journal article" date="2017" name="Nat. Microbiol.">
        <title>Natural product diversity associated with the nematode symbionts Photorhabdus and Xenorhabdus.</title>
        <authorList>
            <person name="Tobias N.J."/>
            <person name="Wolff H."/>
            <person name="Djahanschiri B."/>
            <person name="Grundmann F."/>
            <person name="Kronenwerth M."/>
            <person name="Shi Y.M."/>
            <person name="Simonyi S."/>
            <person name="Grun P."/>
            <person name="Shapiro-Ilan D."/>
            <person name="Pidot S.J."/>
            <person name="Stinear T.P."/>
            <person name="Ebersberger I."/>
            <person name="Bode H.B."/>
        </authorList>
    </citation>
    <scope>NUCLEOTIDE SEQUENCE [LARGE SCALE GENOMIC DNA]</scope>
    <source>
        <strain evidence="1 2">DSM 16342</strain>
    </source>
</reference>
<dbReference type="AlphaFoldDB" id="A0A2D0ISG1"/>
<evidence type="ECO:0008006" key="3">
    <source>
        <dbReference type="Google" id="ProtNLM"/>
    </source>
</evidence>
<accession>A0A2D0ISG1</accession>
<dbReference type="EMBL" id="NIBS01000022">
    <property type="protein sequence ID" value="PHM24807.1"/>
    <property type="molecule type" value="Genomic_DNA"/>
</dbReference>
<dbReference type="Proteomes" id="UP000225833">
    <property type="component" value="Unassembled WGS sequence"/>
</dbReference>
<name>A0A2D0ISG1_XENBU</name>
<comment type="caution">
    <text evidence="1">The sequence shown here is derived from an EMBL/GenBank/DDBJ whole genome shotgun (WGS) entry which is preliminary data.</text>
</comment>
<protein>
    <recommendedName>
        <fullName evidence="3">Integrase</fullName>
    </recommendedName>
</protein>
<evidence type="ECO:0000313" key="1">
    <source>
        <dbReference type="EMBL" id="PHM24807.1"/>
    </source>
</evidence>
<sequence>MASLEFISYQPRQGEISDGSLQWTELKRKSIKNFPQIVWENNSTWAEANLWALDQATSSKRDLKTVRSNMSHLLAYAKWLEAESIDWWFSTTAKTTIV</sequence>
<gene>
    <name evidence="1" type="ORF">Xbud_03189</name>
</gene>
<dbReference type="RefSeq" id="WP_211283533.1">
    <property type="nucleotide sequence ID" value="NZ_CAWNNJ010000089.1"/>
</dbReference>
<organism evidence="1 2">
    <name type="scientific">Xenorhabdus budapestensis</name>
    <dbReference type="NCBI Taxonomy" id="290110"/>
    <lineage>
        <taxon>Bacteria</taxon>
        <taxon>Pseudomonadati</taxon>
        <taxon>Pseudomonadota</taxon>
        <taxon>Gammaproteobacteria</taxon>
        <taxon>Enterobacterales</taxon>
        <taxon>Morganellaceae</taxon>
        <taxon>Xenorhabdus</taxon>
    </lineage>
</organism>
<proteinExistence type="predicted"/>
<evidence type="ECO:0000313" key="2">
    <source>
        <dbReference type="Proteomes" id="UP000225833"/>
    </source>
</evidence>